<keyword evidence="3" id="KW-1185">Reference proteome</keyword>
<reference evidence="2 3" key="1">
    <citation type="journal article" date="2024" name="Microbiol. Resour. Announc.">
        <title>Genome annotations for the ascomycete fungi Trichoderma harzianum, Trichoderma aggressivum, and Purpureocillium lilacinum.</title>
        <authorList>
            <person name="Beijen E.P.W."/>
            <person name="Ohm R.A."/>
        </authorList>
    </citation>
    <scope>NUCLEOTIDE SEQUENCE [LARGE SCALE GENOMIC DNA]</scope>
    <source>
        <strain evidence="2 3">CBS 150709</strain>
    </source>
</reference>
<evidence type="ECO:0000313" key="2">
    <source>
        <dbReference type="EMBL" id="KAK4081880.1"/>
    </source>
</evidence>
<name>A0ABR0BJN0_PURLI</name>
<protein>
    <submittedName>
        <fullName evidence="2">Uncharacterized protein</fullName>
    </submittedName>
</protein>
<feature type="region of interest" description="Disordered" evidence="1">
    <location>
        <begin position="1"/>
        <end position="25"/>
    </location>
</feature>
<accession>A0ABR0BJN0</accession>
<gene>
    <name evidence="2" type="ORF">Purlil1_11472</name>
</gene>
<dbReference type="Proteomes" id="UP001287286">
    <property type="component" value="Unassembled WGS sequence"/>
</dbReference>
<organism evidence="2 3">
    <name type="scientific">Purpureocillium lilacinum</name>
    <name type="common">Paecilomyces lilacinus</name>
    <dbReference type="NCBI Taxonomy" id="33203"/>
    <lineage>
        <taxon>Eukaryota</taxon>
        <taxon>Fungi</taxon>
        <taxon>Dikarya</taxon>
        <taxon>Ascomycota</taxon>
        <taxon>Pezizomycotina</taxon>
        <taxon>Sordariomycetes</taxon>
        <taxon>Hypocreomycetidae</taxon>
        <taxon>Hypocreales</taxon>
        <taxon>Ophiocordycipitaceae</taxon>
        <taxon>Purpureocillium</taxon>
    </lineage>
</organism>
<evidence type="ECO:0000313" key="3">
    <source>
        <dbReference type="Proteomes" id="UP001287286"/>
    </source>
</evidence>
<evidence type="ECO:0000256" key="1">
    <source>
        <dbReference type="SAM" id="MobiDB-lite"/>
    </source>
</evidence>
<dbReference type="EMBL" id="JAWRVI010000070">
    <property type="protein sequence ID" value="KAK4081880.1"/>
    <property type="molecule type" value="Genomic_DNA"/>
</dbReference>
<sequence length="91" mass="9702">MVSAATPSPGAVMLRQGTSPQQSVDGLPAEFRQQFLQVGPNSTEAPAPSIAQTSVANHPIIINAPDHADRTLRSTGSADRYQYVRKQLSTN</sequence>
<proteinExistence type="predicted"/>
<comment type="caution">
    <text evidence="2">The sequence shown here is derived from an EMBL/GenBank/DDBJ whole genome shotgun (WGS) entry which is preliminary data.</text>
</comment>